<feature type="region of interest" description="Disordered" evidence="1">
    <location>
        <begin position="104"/>
        <end position="133"/>
    </location>
</feature>
<feature type="region of interest" description="Disordered" evidence="1">
    <location>
        <begin position="200"/>
        <end position="240"/>
    </location>
</feature>
<dbReference type="EMBL" id="CDPU01000090">
    <property type="protein sequence ID" value="CEO57183.1"/>
    <property type="molecule type" value="Genomic_DNA"/>
</dbReference>
<accession>A0A0B7KHX7</accession>
<feature type="compositionally biased region" description="Polar residues" evidence="1">
    <location>
        <begin position="110"/>
        <end position="121"/>
    </location>
</feature>
<reference evidence="2" key="1">
    <citation type="submission" date="2015-01" db="EMBL/GenBank/DDBJ databases">
        <authorList>
            <person name="Durling Mikael"/>
        </authorList>
    </citation>
    <scope>NUCLEOTIDE SEQUENCE</scope>
</reference>
<sequence>ALHSSNNGYYKANQSLAGSVISHERSFHSCEIIQETWLRLALIEKRSERNMRKRFDGLAVGWKTIEDKLRTWSPLFYEGNKIRIYISFVYKEISQPAAASIRSRGHGLQAANSSPGTSSSLTRKKPPAPAQCGRRLPCVNSQFYCWHDPETKKHFKLDTNILGILVNYAEEGNLLRAHDDIPENIRQLIYKQEEEITDRKKLKRKRSDSSPPINITITCPGHHSQHSGKGSTEPTLEKEGSVARWKRPNNLIIPIRRNKALEKYYEWQQDQVDSPRWQQNIQYTYKITRDTYLDLKHVCTKVSVEYYTEKGVQLGVALSFIKDIPLWVEEALGM</sequence>
<proteinExistence type="predicted"/>
<feature type="non-terminal residue" evidence="2">
    <location>
        <position position="1"/>
    </location>
</feature>
<evidence type="ECO:0000313" key="2">
    <source>
        <dbReference type="EMBL" id="CEO57183.1"/>
    </source>
</evidence>
<evidence type="ECO:0000256" key="1">
    <source>
        <dbReference type="SAM" id="MobiDB-lite"/>
    </source>
</evidence>
<dbReference type="AlphaFoldDB" id="A0A0B7KHX7"/>
<gene>
    <name evidence="2" type="ORF">BN869_000013241_1</name>
</gene>
<organism evidence="2">
    <name type="scientific">Bionectria ochroleuca</name>
    <name type="common">Gliocladium roseum</name>
    <dbReference type="NCBI Taxonomy" id="29856"/>
    <lineage>
        <taxon>Eukaryota</taxon>
        <taxon>Fungi</taxon>
        <taxon>Dikarya</taxon>
        <taxon>Ascomycota</taxon>
        <taxon>Pezizomycotina</taxon>
        <taxon>Sordariomycetes</taxon>
        <taxon>Hypocreomycetidae</taxon>
        <taxon>Hypocreales</taxon>
        <taxon>Bionectriaceae</taxon>
        <taxon>Clonostachys</taxon>
    </lineage>
</organism>
<protein>
    <submittedName>
        <fullName evidence="2">Uncharacterized protein</fullName>
    </submittedName>
</protein>
<name>A0A0B7KHX7_BIOOC</name>